<name>A0ABU9K3A3_9BACI</name>
<gene>
    <name evidence="1" type="ORF">NST17_20770</name>
</gene>
<dbReference type="EMBL" id="JBBYAK010000003">
    <property type="protein sequence ID" value="MEL3959589.1"/>
    <property type="molecule type" value="Genomic_DNA"/>
</dbReference>
<accession>A0ABU9K3A3</accession>
<organism evidence="1 2">
    <name type="scientific">Caldifermentibacillus hisashii</name>
    <dbReference type="NCBI Taxonomy" id="996558"/>
    <lineage>
        <taxon>Bacteria</taxon>
        <taxon>Bacillati</taxon>
        <taxon>Bacillota</taxon>
        <taxon>Bacilli</taxon>
        <taxon>Bacillales</taxon>
        <taxon>Bacillaceae</taxon>
        <taxon>Caldifermentibacillus</taxon>
    </lineage>
</organism>
<dbReference type="RefSeq" id="WP_328187580.1">
    <property type="nucleotide sequence ID" value="NZ_JAROAQ010000021.1"/>
</dbReference>
<proteinExistence type="predicted"/>
<evidence type="ECO:0000313" key="2">
    <source>
        <dbReference type="Proteomes" id="UP001459714"/>
    </source>
</evidence>
<protein>
    <submittedName>
        <fullName evidence="1">Uncharacterized protein</fullName>
    </submittedName>
</protein>
<sequence>MSKKDIRITFYNLTDEQKKRVLYYRKRKAMNDELLKKMVNIVESKVKKYKSDFYIHDMEVIQEIQGEPFIWVVREKGTHFIHLYYDGFDDQGNWEQIPYFKCILEQFHDIMAIFLVENGKIGKIPIQEALKILDIYGAEIKKSIFKKHA</sequence>
<keyword evidence="2" id="KW-1185">Reference proteome</keyword>
<comment type="caution">
    <text evidence="1">The sequence shown here is derived from an EMBL/GenBank/DDBJ whole genome shotgun (WGS) entry which is preliminary data.</text>
</comment>
<reference evidence="1 2" key="1">
    <citation type="submission" date="2024-03" db="EMBL/GenBank/DDBJ databases">
        <title>Bacilli Hybrid Assemblies.</title>
        <authorList>
            <person name="Kovac J."/>
        </authorList>
    </citation>
    <scope>NUCLEOTIDE SEQUENCE [LARGE SCALE GENOMIC DNA]</scope>
    <source>
        <strain evidence="1 2">FSL M8-0022</strain>
    </source>
</reference>
<dbReference type="Proteomes" id="UP001459714">
    <property type="component" value="Unassembled WGS sequence"/>
</dbReference>
<evidence type="ECO:0000313" key="1">
    <source>
        <dbReference type="EMBL" id="MEL3959589.1"/>
    </source>
</evidence>